<gene>
    <name evidence="5" type="ORF">MM59RIKEN_01130</name>
</gene>
<feature type="domain" description="Type I restriction modification DNA specificity" evidence="4">
    <location>
        <begin position="206"/>
        <end position="353"/>
    </location>
</feature>
<comment type="similarity">
    <text evidence="1">Belongs to the type-I restriction system S methylase family.</text>
</comment>
<keyword evidence="6" id="KW-1185">Reference proteome</keyword>
<feature type="domain" description="Type I restriction modification DNA specificity" evidence="4">
    <location>
        <begin position="117"/>
        <end position="173"/>
    </location>
</feature>
<dbReference type="InterPro" id="IPR000055">
    <property type="entry name" value="Restrct_endonuc_typeI_TRD"/>
</dbReference>
<organism evidence="5 6">
    <name type="scientific">Pusillibacter faecalis</name>
    <dbReference type="NCBI Taxonomy" id="2714358"/>
    <lineage>
        <taxon>Bacteria</taxon>
        <taxon>Bacillati</taxon>
        <taxon>Bacillota</taxon>
        <taxon>Clostridia</taxon>
        <taxon>Eubacteriales</taxon>
        <taxon>Oscillospiraceae</taxon>
        <taxon>Pusillibacter</taxon>
    </lineage>
</organism>
<keyword evidence="3" id="KW-0238">DNA-binding</keyword>
<accession>A0A810Q492</accession>
<dbReference type="GO" id="GO:0009307">
    <property type="term" value="P:DNA restriction-modification system"/>
    <property type="evidence" value="ECO:0007669"/>
    <property type="project" value="UniProtKB-KW"/>
</dbReference>
<evidence type="ECO:0000313" key="5">
    <source>
        <dbReference type="EMBL" id="BCK82794.1"/>
    </source>
</evidence>
<evidence type="ECO:0000256" key="3">
    <source>
        <dbReference type="ARBA" id="ARBA00023125"/>
    </source>
</evidence>
<dbReference type="InterPro" id="IPR044946">
    <property type="entry name" value="Restrct_endonuc_typeI_TRD_sf"/>
</dbReference>
<dbReference type="PANTHER" id="PTHR30408:SF13">
    <property type="entry name" value="TYPE I RESTRICTION ENZYME HINDI SPECIFICITY SUBUNIT"/>
    <property type="match status" value="1"/>
</dbReference>
<dbReference type="RefSeq" id="WP_213542410.1">
    <property type="nucleotide sequence ID" value="NZ_AP023420.1"/>
</dbReference>
<dbReference type="InterPro" id="IPR052021">
    <property type="entry name" value="Type-I_RS_S_subunit"/>
</dbReference>
<evidence type="ECO:0000256" key="2">
    <source>
        <dbReference type="ARBA" id="ARBA00022747"/>
    </source>
</evidence>
<keyword evidence="2" id="KW-0680">Restriction system</keyword>
<dbReference type="Proteomes" id="UP000679848">
    <property type="component" value="Chromosome"/>
</dbReference>
<dbReference type="AlphaFoldDB" id="A0A810Q492"/>
<evidence type="ECO:0000313" key="6">
    <source>
        <dbReference type="Proteomes" id="UP000679848"/>
    </source>
</evidence>
<dbReference type="Gene3D" id="3.90.220.20">
    <property type="entry name" value="DNA methylase specificity domains"/>
    <property type="match status" value="2"/>
</dbReference>
<proteinExistence type="inferred from homology"/>
<dbReference type="EMBL" id="AP023420">
    <property type="protein sequence ID" value="BCK82794.1"/>
    <property type="molecule type" value="Genomic_DNA"/>
</dbReference>
<dbReference type="Pfam" id="PF01420">
    <property type="entry name" value="Methylase_S"/>
    <property type="match status" value="2"/>
</dbReference>
<dbReference type="KEGG" id="pfaa:MM59RIKEN_01130"/>
<evidence type="ECO:0000259" key="4">
    <source>
        <dbReference type="Pfam" id="PF01420"/>
    </source>
</evidence>
<sequence>MRSNYDVLGKHIRLVDFRNKDEVTNTVLGISINKEFMPSVANVIGTDLSRYKLIQKGMFACNPMHVGRDERLPIALYKDDIPAIVSPAYFMFEIIDPTILDMDYLMMWFRRPEFDRECWFMTDGSVRGGITWDDLCRISIPVPPIEKQRSIVKAYQTITDRIALKRKINENLEATIQAVFKSLFIDYERATYSEFTEFEFGKYPINWNLVDMDSLVDVRDGTHDSPSPTESGKYLITSRHLLPYAVDRSNAYLISEADFRKVNERSKVEYGDILFSMIGTIGTISFITDQKIDFAIKNVGLFRTSQNPAIRHFILSYLKSEIVKKYIASYMAGSTQSYVSLNVLRKIPLILPSEDVLQYFEKQVTPLFAKMIENTHEITKLSDLKDAITTSMSSH</sequence>
<reference evidence="5" key="1">
    <citation type="submission" date="2020-09" db="EMBL/GenBank/DDBJ databases">
        <title>New species isolated from human feces.</title>
        <authorList>
            <person name="Kitahara M."/>
            <person name="Shigeno Y."/>
            <person name="Shime M."/>
            <person name="Matsumoto Y."/>
            <person name="Nakamura S."/>
            <person name="Motooka D."/>
            <person name="Fukuoka S."/>
            <person name="Nishikawa H."/>
            <person name="Benno Y."/>
        </authorList>
    </citation>
    <scope>NUCLEOTIDE SEQUENCE</scope>
    <source>
        <strain evidence="5">MM59</strain>
    </source>
</reference>
<evidence type="ECO:0000256" key="1">
    <source>
        <dbReference type="ARBA" id="ARBA00010923"/>
    </source>
</evidence>
<protein>
    <recommendedName>
        <fullName evidence="4">Type I restriction modification DNA specificity domain-containing protein</fullName>
    </recommendedName>
</protein>
<name>A0A810Q492_9FIRM</name>
<dbReference type="GO" id="GO:0003677">
    <property type="term" value="F:DNA binding"/>
    <property type="evidence" value="ECO:0007669"/>
    <property type="project" value="UniProtKB-KW"/>
</dbReference>
<dbReference type="PANTHER" id="PTHR30408">
    <property type="entry name" value="TYPE-1 RESTRICTION ENZYME ECOKI SPECIFICITY PROTEIN"/>
    <property type="match status" value="1"/>
</dbReference>
<dbReference type="SUPFAM" id="SSF116734">
    <property type="entry name" value="DNA methylase specificity domain"/>
    <property type="match status" value="2"/>
</dbReference>
<dbReference type="REBASE" id="479282">
    <property type="entry name" value="S.OspMM59ORF1140P"/>
</dbReference>